<feature type="compositionally biased region" description="Acidic residues" evidence="1">
    <location>
        <begin position="72"/>
        <end position="83"/>
    </location>
</feature>
<name>A0A5N0EKW6_9NOCA</name>
<reference evidence="2 3" key="1">
    <citation type="submission" date="2019-09" db="EMBL/GenBank/DDBJ databases">
        <authorList>
            <person name="Wang X."/>
        </authorList>
    </citation>
    <scope>NUCLEOTIDE SEQUENCE [LARGE SCALE GENOMIC DNA]</scope>
    <source>
        <strain evidence="2 3">CICC 11023</strain>
    </source>
</reference>
<keyword evidence="3" id="KW-1185">Reference proteome</keyword>
<evidence type="ECO:0000256" key="1">
    <source>
        <dbReference type="SAM" id="MobiDB-lite"/>
    </source>
</evidence>
<feature type="region of interest" description="Disordered" evidence="1">
    <location>
        <begin position="61"/>
        <end position="83"/>
    </location>
</feature>
<dbReference type="OrthoDB" id="4568157at2"/>
<organism evidence="2 3">
    <name type="scientific">Nocardia colli</name>
    <dbReference type="NCBI Taxonomy" id="2545717"/>
    <lineage>
        <taxon>Bacteria</taxon>
        <taxon>Bacillati</taxon>
        <taxon>Actinomycetota</taxon>
        <taxon>Actinomycetes</taxon>
        <taxon>Mycobacteriales</taxon>
        <taxon>Nocardiaceae</taxon>
        <taxon>Nocardia</taxon>
    </lineage>
</organism>
<comment type="caution">
    <text evidence="2">The sequence shown here is derived from an EMBL/GenBank/DDBJ whole genome shotgun (WGS) entry which is preliminary data.</text>
</comment>
<evidence type="ECO:0000313" key="3">
    <source>
        <dbReference type="Proteomes" id="UP000323876"/>
    </source>
</evidence>
<sequence length="83" mass="9248">MNRDRRTRSLRACRHRQGARRIGGAWAVDDRWKGIATVPRSVAADSLLDFGVLFDPAEETTEQRVVLRGDTDPAEETPEGEGV</sequence>
<protein>
    <submittedName>
        <fullName evidence="2">Uncharacterized protein</fullName>
    </submittedName>
</protein>
<dbReference type="AlphaFoldDB" id="A0A5N0EKW6"/>
<accession>A0A5N0EKW6</accession>
<evidence type="ECO:0000313" key="2">
    <source>
        <dbReference type="EMBL" id="KAA8889892.1"/>
    </source>
</evidence>
<gene>
    <name evidence="2" type="ORF">F3087_00760</name>
</gene>
<dbReference type="RefSeq" id="WP_150399810.1">
    <property type="nucleotide sequence ID" value="NZ_JBHJYQ010000006.1"/>
</dbReference>
<dbReference type="Proteomes" id="UP000323876">
    <property type="component" value="Unassembled WGS sequence"/>
</dbReference>
<feature type="compositionally biased region" description="Basic and acidic residues" evidence="1">
    <location>
        <begin position="61"/>
        <end position="71"/>
    </location>
</feature>
<proteinExistence type="predicted"/>
<dbReference type="EMBL" id="VXLC01000001">
    <property type="protein sequence ID" value="KAA8889892.1"/>
    <property type="molecule type" value="Genomic_DNA"/>
</dbReference>